<dbReference type="PANTHER" id="PTHR20857:SF15">
    <property type="entry name" value="THIAMINE-PHOSPHATE SYNTHASE"/>
    <property type="match status" value="1"/>
</dbReference>
<dbReference type="EMBL" id="FOGW01000007">
    <property type="protein sequence ID" value="SER66363.1"/>
    <property type="molecule type" value="Genomic_DNA"/>
</dbReference>
<keyword evidence="2" id="KW-0784">Thiamine biosynthesis</keyword>
<dbReference type="GO" id="GO:0004789">
    <property type="term" value="F:thiamine-phosphate diphosphorylase activity"/>
    <property type="evidence" value="ECO:0007669"/>
    <property type="project" value="TreeGrafter"/>
</dbReference>
<proteinExistence type="predicted"/>
<dbReference type="CDD" id="cd00564">
    <property type="entry name" value="TMP_TenI"/>
    <property type="match status" value="1"/>
</dbReference>
<feature type="domain" description="Thiamine phosphate synthase/TenI" evidence="3">
    <location>
        <begin position="27"/>
        <end position="206"/>
    </location>
</feature>
<dbReference type="GO" id="GO:0009228">
    <property type="term" value="P:thiamine biosynthetic process"/>
    <property type="evidence" value="ECO:0007669"/>
    <property type="project" value="UniProtKB-KW"/>
</dbReference>
<evidence type="ECO:0000256" key="2">
    <source>
        <dbReference type="ARBA" id="ARBA00022977"/>
    </source>
</evidence>
<dbReference type="Gene3D" id="3.20.20.70">
    <property type="entry name" value="Aldolase class I"/>
    <property type="match status" value="1"/>
</dbReference>
<dbReference type="InterPro" id="IPR013785">
    <property type="entry name" value="Aldolase_TIM"/>
</dbReference>
<organism evidence="4 5">
    <name type="scientific">Lachnobacterium bovis</name>
    <dbReference type="NCBI Taxonomy" id="140626"/>
    <lineage>
        <taxon>Bacteria</taxon>
        <taxon>Bacillati</taxon>
        <taxon>Bacillota</taxon>
        <taxon>Clostridia</taxon>
        <taxon>Lachnospirales</taxon>
        <taxon>Lachnospiraceae</taxon>
        <taxon>Lachnobacterium</taxon>
    </lineage>
</organism>
<evidence type="ECO:0000313" key="4">
    <source>
        <dbReference type="EMBL" id="SER66363.1"/>
    </source>
</evidence>
<evidence type="ECO:0000313" key="5">
    <source>
        <dbReference type="Proteomes" id="UP000182471"/>
    </source>
</evidence>
<dbReference type="InterPro" id="IPR036206">
    <property type="entry name" value="ThiamineP_synth_sf"/>
</dbReference>
<protein>
    <submittedName>
        <fullName evidence="4">Thiamine-phosphate pyrophosphorylase</fullName>
    </submittedName>
</protein>
<accession>A0A1H9R312</accession>
<dbReference type="InterPro" id="IPR022998">
    <property type="entry name" value="ThiamineP_synth_TenI"/>
</dbReference>
<keyword evidence="5" id="KW-1185">Reference proteome</keyword>
<dbReference type="PANTHER" id="PTHR20857">
    <property type="entry name" value="THIAMINE-PHOSPHATE PYROPHOSPHORYLASE"/>
    <property type="match status" value="1"/>
</dbReference>
<evidence type="ECO:0000259" key="3">
    <source>
        <dbReference type="Pfam" id="PF02581"/>
    </source>
</evidence>
<dbReference type="Pfam" id="PF02581">
    <property type="entry name" value="TMP-TENI"/>
    <property type="match status" value="1"/>
</dbReference>
<dbReference type="Proteomes" id="UP000182471">
    <property type="component" value="Unassembled WGS sequence"/>
</dbReference>
<dbReference type="AlphaFoldDB" id="A0A1H9R312"/>
<dbReference type="RefSeq" id="WP_022748780.1">
    <property type="nucleotide sequence ID" value="NZ_FOGW01000007.1"/>
</dbReference>
<reference evidence="5" key="1">
    <citation type="submission" date="2016-10" db="EMBL/GenBank/DDBJ databases">
        <authorList>
            <person name="Varghese N."/>
            <person name="Submissions S."/>
        </authorList>
    </citation>
    <scope>NUCLEOTIDE SEQUENCE [LARGE SCALE GENOMIC DNA]</scope>
    <source>
        <strain evidence="5">S1b</strain>
    </source>
</reference>
<gene>
    <name evidence="4" type="ORF">SAMN02910429_00724</name>
</gene>
<name>A0A1H9R312_9FIRM</name>
<dbReference type="SUPFAM" id="SSF51391">
    <property type="entry name" value="Thiamin phosphate synthase"/>
    <property type="match status" value="1"/>
</dbReference>
<evidence type="ECO:0000256" key="1">
    <source>
        <dbReference type="ARBA" id="ARBA00004948"/>
    </source>
</evidence>
<sequence>MLNMDIKNRKKQITKIQSEKTKYQDTIFVTNRKLVKGEFLERIKYIVSFKPKAILLREKDLSEEEYKKLAIEVQKICQQNEVQLIIHNFINVALELGVRNIHFSHDKLEKIIDEKMDLSFFKNIGTSCHHLEEEKKAETIGVNYIFVGHIFRTNCKKNLEPRGIKFLKEMVQNSSVNVWAIGGIDIDERKKQMCLQTGAKGVCIMSYAMQQNL</sequence>
<dbReference type="GO" id="GO:0005737">
    <property type="term" value="C:cytoplasm"/>
    <property type="evidence" value="ECO:0007669"/>
    <property type="project" value="TreeGrafter"/>
</dbReference>
<comment type="pathway">
    <text evidence="1">Cofactor biosynthesis; thiamine diphosphate biosynthesis.</text>
</comment>